<evidence type="ECO:0000313" key="10">
    <source>
        <dbReference type="Proteomes" id="UP000242869"/>
    </source>
</evidence>
<dbReference type="PANTHER" id="PTHR43378:SF2">
    <property type="entry name" value="UDP-3-O-ACYLGLUCOSAMINE N-ACYLTRANSFERASE 1, MITOCHONDRIAL-RELATED"/>
    <property type="match status" value="1"/>
</dbReference>
<keyword evidence="4 7" id="KW-0677">Repeat</keyword>
<evidence type="ECO:0000256" key="1">
    <source>
        <dbReference type="ARBA" id="ARBA00022516"/>
    </source>
</evidence>
<dbReference type="PANTHER" id="PTHR43378">
    <property type="entry name" value="UDP-3-O-ACYLGLUCOSAMINE N-ACYLTRANSFERASE"/>
    <property type="match status" value="1"/>
</dbReference>
<gene>
    <name evidence="7" type="primary">lpxD</name>
    <name evidence="9" type="ORF">SAMN05660284_00904</name>
</gene>
<accession>A0A1I4XAI8</accession>
<dbReference type="STRING" id="83765.SAMN05660284_00904"/>
<dbReference type="GO" id="GO:0016020">
    <property type="term" value="C:membrane"/>
    <property type="evidence" value="ECO:0007669"/>
    <property type="project" value="GOC"/>
</dbReference>
<comment type="function">
    <text evidence="7">Catalyzes the N-acylation of UDP-3-O-acylglucosamine using 3-hydroxyacyl-ACP as the acyl donor. Is involved in the biosynthesis of lipid A, a phosphorylated glycolipid that anchors the lipopolysaccharide to the outer membrane of the cell.</text>
</comment>
<proteinExistence type="inferred from homology"/>
<keyword evidence="3 7" id="KW-0808">Transferase</keyword>
<dbReference type="InterPro" id="IPR020573">
    <property type="entry name" value="UDP_GlcNAc_AcTrfase_non-rep"/>
</dbReference>
<dbReference type="NCBIfam" id="TIGR01853">
    <property type="entry name" value="lipid_A_lpxD"/>
    <property type="match status" value="1"/>
</dbReference>
<keyword evidence="5 7" id="KW-0443">Lipid metabolism</keyword>
<dbReference type="Gene3D" id="2.160.10.10">
    <property type="entry name" value="Hexapeptide repeat proteins"/>
    <property type="match status" value="1"/>
</dbReference>
<keyword evidence="2 7" id="KW-0441">Lipid A biosynthesis</keyword>
<name>A0A1I4XAI8_9NEIS</name>
<dbReference type="HAMAP" id="MF_00523">
    <property type="entry name" value="LpxD"/>
    <property type="match status" value="1"/>
</dbReference>
<dbReference type="InterPro" id="IPR007691">
    <property type="entry name" value="LpxD"/>
</dbReference>
<comment type="similarity">
    <text evidence="7">Belongs to the transferase hexapeptide repeat family. LpxD subfamily.</text>
</comment>
<evidence type="ECO:0000256" key="6">
    <source>
        <dbReference type="ARBA" id="ARBA00023315"/>
    </source>
</evidence>
<dbReference type="GO" id="GO:0103118">
    <property type="term" value="F:UDP-3-O-[(3R)-3-hydroxyacyl]-glucosamine N-acyltransferase activity"/>
    <property type="evidence" value="ECO:0007669"/>
    <property type="project" value="UniProtKB-EC"/>
</dbReference>
<keyword evidence="1 7" id="KW-0444">Lipid biosynthesis</keyword>
<evidence type="ECO:0000259" key="8">
    <source>
        <dbReference type="Pfam" id="PF04613"/>
    </source>
</evidence>
<dbReference type="InterPro" id="IPR011004">
    <property type="entry name" value="Trimer_LpxA-like_sf"/>
</dbReference>
<dbReference type="GO" id="GO:0016410">
    <property type="term" value="F:N-acyltransferase activity"/>
    <property type="evidence" value="ECO:0007669"/>
    <property type="project" value="InterPro"/>
</dbReference>
<dbReference type="AlphaFoldDB" id="A0A1I4XAI8"/>
<feature type="domain" description="UDP-3-O-[3-hydroxymyristoyl] glucosamine N-acyltransferase non-repeat region" evidence="8">
    <location>
        <begin position="25"/>
        <end position="92"/>
    </location>
</feature>
<dbReference type="EC" id="2.3.1.191" evidence="7"/>
<keyword evidence="6 7" id="KW-0012">Acyltransferase</keyword>
<dbReference type="InterPro" id="IPR001451">
    <property type="entry name" value="Hexapep"/>
</dbReference>
<protein>
    <recommendedName>
        <fullName evidence="7">UDP-3-O-acylglucosamine N-acyltransferase</fullName>
        <ecNumber evidence="7">2.3.1.191</ecNumber>
    </recommendedName>
</protein>
<dbReference type="SUPFAM" id="SSF51161">
    <property type="entry name" value="Trimeric LpxA-like enzymes"/>
    <property type="match status" value="1"/>
</dbReference>
<dbReference type="Gene3D" id="3.40.1390.10">
    <property type="entry name" value="MurE/MurF, N-terminal domain"/>
    <property type="match status" value="1"/>
</dbReference>
<dbReference type="Gene3D" id="1.20.5.170">
    <property type="match status" value="1"/>
</dbReference>
<dbReference type="UniPathway" id="UPA00973"/>
<keyword evidence="10" id="KW-1185">Reference proteome</keyword>
<sequence length="356" mass="37536">MSKSRRVFFLSEIVARLGGELRGEDVEIFEIAPLDQADRQSIAFLSNPKLRPQLQTTAAAAVIVKAADAAGLHCPCIVTPDPYLYFARVTALLHPQPAPVSGIHPSAIIAEDAFVDSGAEIGPQVVIESGVRIGARTVIKAGCVIGADTVIGEDCLFYPRVTVYHNTVIGNRVIIHAGAVIGSDGFGNAWARDHWEKIPQIGRAVVGDDVEIGANTTIDRGALGDTVIASGARLDNMIQIGHNVEIGRFTAIAACSGIAGSTKIGAGCLIGGGVGMSGHLKIADRVTILGGSNVPSSIDEPGVYGGSVTPIMPQGIWRRNAIHYRNLDQLVKRVKVLEKKLGATEEDTDKEEGDKL</sequence>
<evidence type="ECO:0000256" key="4">
    <source>
        <dbReference type="ARBA" id="ARBA00022737"/>
    </source>
</evidence>
<dbReference type="EMBL" id="FOVE01000005">
    <property type="protein sequence ID" value="SFN22330.1"/>
    <property type="molecule type" value="Genomic_DNA"/>
</dbReference>
<comment type="subunit">
    <text evidence="7">Homotrimer.</text>
</comment>
<evidence type="ECO:0000256" key="2">
    <source>
        <dbReference type="ARBA" id="ARBA00022556"/>
    </source>
</evidence>
<feature type="active site" description="Proton acceptor" evidence="7">
    <location>
        <position position="242"/>
    </location>
</feature>
<dbReference type="GO" id="GO:0009245">
    <property type="term" value="P:lipid A biosynthetic process"/>
    <property type="evidence" value="ECO:0007669"/>
    <property type="project" value="UniProtKB-UniRule"/>
</dbReference>
<dbReference type="OrthoDB" id="9784739at2"/>
<evidence type="ECO:0000313" key="9">
    <source>
        <dbReference type="EMBL" id="SFN22330.1"/>
    </source>
</evidence>
<evidence type="ECO:0000256" key="7">
    <source>
        <dbReference type="HAMAP-Rule" id="MF_00523"/>
    </source>
</evidence>
<reference evidence="10" key="1">
    <citation type="submission" date="2016-10" db="EMBL/GenBank/DDBJ databases">
        <authorList>
            <person name="Varghese N."/>
            <person name="Submissions S."/>
        </authorList>
    </citation>
    <scope>NUCLEOTIDE SEQUENCE [LARGE SCALE GENOMIC DNA]</scope>
    <source>
        <strain evidence="10">DSM 6150</strain>
    </source>
</reference>
<evidence type="ECO:0000256" key="3">
    <source>
        <dbReference type="ARBA" id="ARBA00022679"/>
    </source>
</evidence>
<dbReference type="Pfam" id="PF00132">
    <property type="entry name" value="Hexapep"/>
    <property type="match status" value="2"/>
</dbReference>
<dbReference type="Pfam" id="PF04613">
    <property type="entry name" value="LpxD"/>
    <property type="match status" value="1"/>
</dbReference>
<comment type="pathway">
    <text evidence="7">Bacterial outer membrane biogenesis; LPS lipid A biosynthesis.</text>
</comment>
<dbReference type="Proteomes" id="UP000242869">
    <property type="component" value="Unassembled WGS sequence"/>
</dbReference>
<dbReference type="CDD" id="cd03352">
    <property type="entry name" value="LbH_LpxD"/>
    <property type="match status" value="1"/>
</dbReference>
<comment type="catalytic activity">
    <reaction evidence="7">
        <text>a UDP-3-O-[(3R)-3-hydroxyacyl]-alpha-D-glucosamine + a (3R)-hydroxyacyl-[ACP] = a UDP-2-N,3-O-bis[(3R)-3-hydroxyacyl]-alpha-D-glucosamine + holo-[ACP] + H(+)</text>
        <dbReference type="Rhea" id="RHEA:53836"/>
        <dbReference type="Rhea" id="RHEA-COMP:9685"/>
        <dbReference type="Rhea" id="RHEA-COMP:9945"/>
        <dbReference type="ChEBI" id="CHEBI:15378"/>
        <dbReference type="ChEBI" id="CHEBI:64479"/>
        <dbReference type="ChEBI" id="CHEBI:78827"/>
        <dbReference type="ChEBI" id="CHEBI:137740"/>
        <dbReference type="ChEBI" id="CHEBI:137748"/>
        <dbReference type="EC" id="2.3.1.191"/>
    </reaction>
</comment>
<dbReference type="NCBIfam" id="NF002060">
    <property type="entry name" value="PRK00892.1"/>
    <property type="match status" value="1"/>
</dbReference>
<organism evidence="9 10">
    <name type="scientific">Formivibrio citricus</name>
    <dbReference type="NCBI Taxonomy" id="83765"/>
    <lineage>
        <taxon>Bacteria</taxon>
        <taxon>Pseudomonadati</taxon>
        <taxon>Pseudomonadota</taxon>
        <taxon>Betaproteobacteria</taxon>
        <taxon>Neisseriales</taxon>
        <taxon>Chitinibacteraceae</taxon>
        <taxon>Formivibrio</taxon>
    </lineage>
</organism>
<evidence type="ECO:0000256" key="5">
    <source>
        <dbReference type="ARBA" id="ARBA00023098"/>
    </source>
</evidence>